<accession>A0AAD8MI07</accession>
<dbReference type="AlphaFoldDB" id="A0AAD8MI07"/>
<keyword evidence="3" id="KW-1185">Reference proteome</keyword>
<dbReference type="SUPFAM" id="SSF52047">
    <property type="entry name" value="RNI-like"/>
    <property type="match status" value="1"/>
</dbReference>
<reference evidence="2" key="2">
    <citation type="submission" date="2023-05" db="EMBL/GenBank/DDBJ databases">
        <authorList>
            <person name="Schelkunov M.I."/>
        </authorList>
    </citation>
    <scope>NUCLEOTIDE SEQUENCE</scope>
    <source>
        <strain evidence="2">Hsosn_3</strain>
        <tissue evidence="2">Leaf</tissue>
    </source>
</reference>
<protein>
    <submittedName>
        <fullName evidence="2">Uncharacterized protein</fullName>
    </submittedName>
</protein>
<feature type="coiled-coil region" evidence="1">
    <location>
        <begin position="8"/>
        <end position="35"/>
    </location>
</feature>
<evidence type="ECO:0000313" key="3">
    <source>
        <dbReference type="Proteomes" id="UP001237642"/>
    </source>
</evidence>
<evidence type="ECO:0000256" key="1">
    <source>
        <dbReference type="SAM" id="Coils"/>
    </source>
</evidence>
<name>A0AAD8MI07_9APIA</name>
<keyword evidence="1" id="KW-0175">Coiled coil</keyword>
<gene>
    <name evidence="2" type="ORF">POM88_028901</name>
</gene>
<organism evidence="2 3">
    <name type="scientific">Heracleum sosnowskyi</name>
    <dbReference type="NCBI Taxonomy" id="360622"/>
    <lineage>
        <taxon>Eukaryota</taxon>
        <taxon>Viridiplantae</taxon>
        <taxon>Streptophyta</taxon>
        <taxon>Embryophyta</taxon>
        <taxon>Tracheophyta</taxon>
        <taxon>Spermatophyta</taxon>
        <taxon>Magnoliopsida</taxon>
        <taxon>eudicotyledons</taxon>
        <taxon>Gunneridae</taxon>
        <taxon>Pentapetalae</taxon>
        <taxon>asterids</taxon>
        <taxon>campanulids</taxon>
        <taxon>Apiales</taxon>
        <taxon>Apiaceae</taxon>
        <taxon>Apioideae</taxon>
        <taxon>apioid superclade</taxon>
        <taxon>Tordylieae</taxon>
        <taxon>Tordyliinae</taxon>
        <taxon>Heracleum</taxon>
    </lineage>
</organism>
<dbReference type="EMBL" id="JAUIZM010000007">
    <property type="protein sequence ID" value="KAK1372708.1"/>
    <property type="molecule type" value="Genomic_DNA"/>
</dbReference>
<evidence type="ECO:0000313" key="2">
    <source>
        <dbReference type="EMBL" id="KAK1372708.1"/>
    </source>
</evidence>
<reference evidence="2" key="1">
    <citation type="submission" date="2023-02" db="EMBL/GenBank/DDBJ databases">
        <title>Genome of toxic invasive species Heracleum sosnowskyi carries increased number of genes despite the absence of recent whole-genome duplications.</title>
        <authorList>
            <person name="Schelkunov M."/>
            <person name="Shtratnikova V."/>
            <person name="Makarenko M."/>
            <person name="Klepikova A."/>
            <person name="Omelchenko D."/>
            <person name="Novikova G."/>
            <person name="Obukhova E."/>
            <person name="Bogdanov V."/>
            <person name="Penin A."/>
            <person name="Logacheva M."/>
        </authorList>
    </citation>
    <scope>NUCLEOTIDE SEQUENCE</scope>
    <source>
        <strain evidence="2">Hsosn_3</strain>
        <tissue evidence="2">Leaf</tissue>
    </source>
</reference>
<comment type="caution">
    <text evidence="2">The sequence shown here is derived from an EMBL/GenBank/DDBJ whole genome shotgun (WGS) entry which is preliminary data.</text>
</comment>
<dbReference type="Proteomes" id="UP001237642">
    <property type="component" value="Unassembled WGS sequence"/>
</dbReference>
<sequence length="309" mass="35215">MRIAERYAAILDHILQKTEARVQEAERLALEEEKDYTDIDECCVVSTCLKELVLTDCVNVHLMNWTLPSLTSLYLKNVKFGNQISGFDKLETLTVAGFIHKTFTINCGNLKFLNLGPDFSSCTLVVSTPNLSIFKLCSADHVPSFSSGVVFPFIMEAHFDIKIKDPDWASYDSDMIDLTMQNFTALINAVSGNQWLWLSRQTIQASTFFCYSVIRFCKYSCEYFVKMTESGLTFMSHVCLHEKQTYQHISFLHFVTYLLGIHEKPTRSTDHVIDYLVLHLRQRSCMSSPNSMAIKGFPLVLPCTHSHVA</sequence>
<proteinExistence type="predicted"/>